<proteinExistence type="predicted"/>
<protein>
    <submittedName>
        <fullName evidence="1">Uncharacterized protein</fullName>
    </submittedName>
</protein>
<dbReference type="EMBL" id="CACVBM020001063">
    <property type="protein sequence ID" value="CAA7027988.1"/>
    <property type="molecule type" value="Genomic_DNA"/>
</dbReference>
<name>A0A6D2IGG8_9BRAS</name>
<dbReference type="Proteomes" id="UP000467841">
    <property type="component" value="Unassembled WGS sequence"/>
</dbReference>
<gene>
    <name evidence="1" type="ORF">MERR_LOCUS15223</name>
</gene>
<dbReference type="AlphaFoldDB" id="A0A6D2IGG8"/>
<accession>A0A6D2IGG8</accession>
<keyword evidence="2" id="KW-1185">Reference proteome</keyword>
<reference evidence="1" key="1">
    <citation type="submission" date="2020-01" db="EMBL/GenBank/DDBJ databases">
        <authorList>
            <person name="Mishra B."/>
        </authorList>
    </citation>
    <scope>NUCLEOTIDE SEQUENCE [LARGE SCALE GENOMIC DNA]</scope>
</reference>
<evidence type="ECO:0000313" key="2">
    <source>
        <dbReference type="Proteomes" id="UP000467841"/>
    </source>
</evidence>
<evidence type="ECO:0000313" key="1">
    <source>
        <dbReference type="EMBL" id="CAA7027988.1"/>
    </source>
</evidence>
<sequence length="97" mass="11219">MMACDERLKTFSKEERSEFRDTPVSWQYSRAADVDSEICRRDQNNIPPKDKTLTRSGMMLKWASADKSFHIGLLLLLQEVDGSDLSMKLMELISLFD</sequence>
<organism evidence="1 2">
    <name type="scientific">Microthlaspi erraticum</name>
    <dbReference type="NCBI Taxonomy" id="1685480"/>
    <lineage>
        <taxon>Eukaryota</taxon>
        <taxon>Viridiplantae</taxon>
        <taxon>Streptophyta</taxon>
        <taxon>Embryophyta</taxon>
        <taxon>Tracheophyta</taxon>
        <taxon>Spermatophyta</taxon>
        <taxon>Magnoliopsida</taxon>
        <taxon>eudicotyledons</taxon>
        <taxon>Gunneridae</taxon>
        <taxon>Pentapetalae</taxon>
        <taxon>rosids</taxon>
        <taxon>malvids</taxon>
        <taxon>Brassicales</taxon>
        <taxon>Brassicaceae</taxon>
        <taxon>Coluteocarpeae</taxon>
        <taxon>Microthlaspi</taxon>
    </lineage>
</organism>
<comment type="caution">
    <text evidence="1">The sequence shown here is derived from an EMBL/GenBank/DDBJ whole genome shotgun (WGS) entry which is preliminary data.</text>
</comment>